<dbReference type="Proteomes" id="UP001194746">
    <property type="component" value="Unassembled WGS sequence"/>
</dbReference>
<keyword evidence="3" id="KW-0479">Metal-binding</keyword>
<gene>
    <name evidence="6" type="ORF">FE257_007123</name>
</gene>
<keyword evidence="4" id="KW-0408">Iron</keyword>
<evidence type="ECO:0008006" key="8">
    <source>
        <dbReference type="Google" id="ProtNLM"/>
    </source>
</evidence>
<keyword evidence="7" id="KW-1185">Reference proteome</keyword>
<evidence type="ECO:0000256" key="2">
    <source>
        <dbReference type="ARBA" id="ARBA00022617"/>
    </source>
</evidence>
<dbReference type="AlphaFoldDB" id="A0AAD4GUG0"/>
<comment type="caution">
    <text evidence="6">The sequence shown here is derived from an EMBL/GenBank/DDBJ whole genome shotgun (WGS) entry which is preliminary data.</text>
</comment>
<evidence type="ECO:0000313" key="7">
    <source>
        <dbReference type="Proteomes" id="UP001194746"/>
    </source>
</evidence>
<dbReference type="GO" id="GO:0016829">
    <property type="term" value="F:lyase activity"/>
    <property type="evidence" value="ECO:0007669"/>
    <property type="project" value="UniProtKB-KW"/>
</dbReference>
<dbReference type="InterPro" id="IPR025702">
    <property type="entry name" value="OXD"/>
</dbReference>
<dbReference type="GO" id="GO:0046872">
    <property type="term" value="F:metal ion binding"/>
    <property type="evidence" value="ECO:0007669"/>
    <property type="project" value="UniProtKB-KW"/>
</dbReference>
<dbReference type="Pfam" id="PF13816">
    <property type="entry name" value="Dehydratase_hem"/>
    <property type="match status" value="1"/>
</dbReference>
<evidence type="ECO:0000313" key="6">
    <source>
        <dbReference type="EMBL" id="KAF9889615.1"/>
    </source>
</evidence>
<reference evidence="6" key="2">
    <citation type="submission" date="2020-02" db="EMBL/GenBank/DDBJ databases">
        <authorList>
            <person name="Gilchrist C.L.M."/>
            <person name="Chooi Y.-H."/>
        </authorList>
    </citation>
    <scope>NUCLEOTIDE SEQUENCE</scope>
    <source>
        <strain evidence="6">MST-FP2251</strain>
    </source>
</reference>
<evidence type="ECO:0000256" key="4">
    <source>
        <dbReference type="ARBA" id="ARBA00023004"/>
    </source>
</evidence>
<protein>
    <recommendedName>
        <fullName evidence="8">Phenylacetaldoxime dehydratase</fullName>
    </recommendedName>
</protein>
<proteinExistence type="predicted"/>
<reference evidence="6" key="1">
    <citation type="journal article" date="2019" name="Beilstein J. Org. Chem.">
        <title>Nanangenines: drimane sesquiterpenoids as the dominant metabolite cohort of a novel Australian fungus, Aspergillus nanangensis.</title>
        <authorList>
            <person name="Lacey H.J."/>
            <person name="Gilchrist C.L.M."/>
            <person name="Crombie A."/>
            <person name="Kalaitzis J.A."/>
            <person name="Vuong D."/>
            <person name="Rutledge P.J."/>
            <person name="Turner P."/>
            <person name="Pitt J.I."/>
            <person name="Lacey E."/>
            <person name="Chooi Y.H."/>
            <person name="Piggott A.M."/>
        </authorList>
    </citation>
    <scope>NUCLEOTIDE SEQUENCE</scope>
    <source>
        <strain evidence="6">MST-FP2251</strain>
    </source>
</reference>
<keyword evidence="5" id="KW-0456">Lyase</keyword>
<name>A0AAD4GUG0_ASPNN</name>
<dbReference type="EMBL" id="VCAU01000034">
    <property type="protein sequence ID" value="KAF9889615.1"/>
    <property type="molecule type" value="Genomic_DNA"/>
</dbReference>
<organism evidence="6 7">
    <name type="scientific">Aspergillus nanangensis</name>
    <dbReference type="NCBI Taxonomy" id="2582783"/>
    <lineage>
        <taxon>Eukaryota</taxon>
        <taxon>Fungi</taxon>
        <taxon>Dikarya</taxon>
        <taxon>Ascomycota</taxon>
        <taxon>Pezizomycotina</taxon>
        <taxon>Eurotiomycetes</taxon>
        <taxon>Eurotiomycetidae</taxon>
        <taxon>Eurotiales</taxon>
        <taxon>Aspergillaceae</taxon>
        <taxon>Aspergillus</taxon>
        <taxon>Aspergillus subgen. Circumdati</taxon>
    </lineage>
</organism>
<evidence type="ECO:0000256" key="1">
    <source>
        <dbReference type="ARBA" id="ARBA00001970"/>
    </source>
</evidence>
<accession>A0AAD4GUG0</accession>
<evidence type="ECO:0000256" key="5">
    <source>
        <dbReference type="ARBA" id="ARBA00023239"/>
    </source>
</evidence>
<keyword evidence="2" id="KW-0349">Heme</keyword>
<comment type="cofactor">
    <cofactor evidence="1">
        <name>heme b</name>
        <dbReference type="ChEBI" id="CHEBI:60344"/>
    </cofactor>
</comment>
<evidence type="ECO:0000256" key="3">
    <source>
        <dbReference type="ARBA" id="ARBA00022723"/>
    </source>
</evidence>
<sequence length="364" mass="41020">MTDRKYPLARPPGHKPPVQRWRLEYPEDTPAVHTAYVGVQRHDDSHDTRAAFAIAVEEVEKWVASTQVEHTGGSKGEAFRVLDGDDTAHDSVLWVCYWPDMAAYQVAMDRLQLTTIYHMCPGATSIGLYCERFTTPISRLETNYSGLDYLPGVARLPGPNPTEHTLTAYWGAARDRIPSAAQDAFSRATPEATQPPVAVPSGLGQRLVGRNPYDNLVHIRSGQFWQRCEAAETEAYETLLEPTLKAGLQYLWQNRDESGAMGLRFLRNQHPQEAEPPSQPAKETCAAGFFRNLQDLEKWAKRHPSHLAIFNGALKHAKVFGNDRKMRTWHEVSVLKTGDAQFEYVNCQPQTGVISYFQLEEEDL</sequence>